<protein>
    <submittedName>
        <fullName evidence="1">Uncharacterized protein</fullName>
    </submittedName>
</protein>
<gene>
    <name evidence="1" type="ORF">O6H91_20G073300</name>
</gene>
<name>A0ACC2ARQ3_DIPCM</name>
<evidence type="ECO:0000313" key="2">
    <source>
        <dbReference type="Proteomes" id="UP001162992"/>
    </source>
</evidence>
<dbReference type="Proteomes" id="UP001162992">
    <property type="component" value="Chromosome 20"/>
</dbReference>
<proteinExistence type="predicted"/>
<organism evidence="1 2">
    <name type="scientific">Diphasiastrum complanatum</name>
    <name type="common">Issler's clubmoss</name>
    <name type="synonym">Lycopodium complanatum</name>
    <dbReference type="NCBI Taxonomy" id="34168"/>
    <lineage>
        <taxon>Eukaryota</taxon>
        <taxon>Viridiplantae</taxon>
        <taxon>Streptophyta</taxon>
        <taxon>Embryophyta</taxon>
        <taxon>Tracheophyta</taxon>
        <taxon>Lycopodiopsida</taxon>
        <taxon>Lycopodiales</taxon>
        <taxon>Lycopodiaceae</taxon>
        <taxon>Lycopodioideae</taxon>
        <taxon>Diphasiastrum</taxon>
    </lineage>
</organism>
<sequence>MSTYDIHLQMDATVPIPGYGIKLFGMMISVPPPRPSSNAALPVPGVADHHAVQISGCVTKSGNGKEEPPMELQQQALKYGAFGFASDEIAASSSSTSTLSFTETLREAATSMKSASSTATGHRRRITINEHFHSAEKESEDDLKRDVSENEDRKKINDFLPCPRCDSRQTKFCYFNNYSVNQPRHFCKRCHRYWTAGGMLRSVPMGAGRRKRKQPSFHTIDAAHVDRVIARENATDATQQSLLYSFGRPCSIDGSISSPGLSLLPEALPELELSLAGKCDISDHFSLGQMHKAVSDCDECLCRDKTKPVNFAIGSDMNSERGSLRSGPGSPFHIESFNNALGGAARAAMLASAGHVATNSHFCLGKHPRDTNYRGDPEICELASSRHGRTQYTAKTFSGMEASQC</sequence>
<keyword evidence="2" id="KW-1185">Reference proteome</keyword>
<reference evidence="2" key="1">
    <citation type="journal article" date="2024" name="Proc. Natl. Acad. Sci. U.S.A.">
        <title>Extraordinary preservation of gene collinearity over three hundred million years revealed in homosporous lycophytes.</title>
        <authorList>
            <person name="Li C."/>
            <person name="Wickell D."/>
            <person name="Kuo L.Y."/>
            <person name="Chen X."/>
            <person name="Nie B."/>
            <person name="Liao X."/>
            <person name="Peng D."/>
            <person name="Ji J."/>
            <person name="Jenkins J."/>
            <person name="Williams M."/>
            <person name="Shu S."/>
            <person name="Plott C."/>
            <person name="Barry K."/>
            <person name="Rajasekar S."/>
            <person name="Grimwood J."/>
            <person name="Han X."/>
            <person name="Sun S."/>
            <person name="Hou Z."/>
            <person name="He W."/>
            <person name="Dai G."/>
            <person name="Sun C."/>
            <person name="Schmutz J."/>
            <person name="Leebens-Mack J.H."/>
            <person name="Li F.W."/>
            <person name="Wang L."/>
        </authorList>
    </citation>
    <scope>NUCLEOTIDE SEQUENCE [LARGE SCALE GENOMIC DNA]</scope>
    <source>
        <strain evidence="2">cv. PW_Plant_1</strain>
    </source>
</reference>
<dbReference type="EMBL" id="CM055111">
    <property type="protein sequence ID" value="KAJ7520234.1"/>
    <property type="molecule type" value="Genomic_DNA"/>
</dbReference>
<accession>A0ACC2ARQ3</accession>
<comment type="caution">
    <text evidence="1">The sequence shown here is derived from an EMBL/GenBank/DDBJ whole genome shotgun (WGS) entry which is preliminary data.</text>
</comment>
<evidence type="ECO:0000313" key="1">
    <source>
        <dbReference type="EMBL" id="KAJ7520234.1"/>
    </source>
</evidence>